<dbReference type="NCBIfam" id="TIGR01572">
    <property type="entry name" value="A_thl_para_3677"/>
    <property type="match status" value="1"/>
</dbReference>
<reference evidence="2" key="1">
    <citation type="journal article" date="2019" name="Database">
        <title>The radish genome database (RadishGD): an integrated information resource for radish genomics.</title>
        <authorList>
            <person name="Yu H.J."/>
            <person name="Baek S."/>
            <person name="Lee Y.J."/>
            <person name="Cho A."/>
            <person name="Mun J.H."/>
        </authorList>
    </citation>
    <scope>NUCLEOTIDE SEQUENCE [LARGE SCALE GENOMIC DNA]</scope>
    <source>
        <strain evidence="2">cv. WK10039</strain>
    </source>
</reference>
<accession>A0A9W3BRF5</accession>
<feature type="transmembrane region" description="Helical" evidence="1">
    <location>
        <begin position="314"/>
        <end position="331"/>
    </location>
</feature>
<feature type="transmembrane region" description="Helical" evidence="1">
    <location>
        <begin position="283"/>
        <end position="302"/>
    </location>
</feature>
<evidence type="ECO:0000256" key="1">
    <source>
        <dbReference type="SAM" id="Phobius"/>
    </source>
</evidence>
<dbReference type="KEGG" id="rsz:108858721"/>
<dbReference type="GeneID" id="108858721"/>
<evidence type="ECO:0000313" key="2">
    <source>
        <dbReference type="Proteomes" id="UP000504610"/>
    </source>
</evidence>
<dbReference type="Pfam" id="PF04776">
    <property type="entry name" value="protein_MS5"/>
    <property type="match status" value="1"/>
</dbReference>
<evidence type="ECO:0000313" key="3">
    <source>
        <dbReference type="RefSeq" id="XP_056841817.1"/>
    </source>
</evidence>
<dbReference type="AlphaFoldDB" id="A0A9W3BRF5"/>
<dbReference type="PANTHER" id="PTHR31260:SF28">
    <property type="entry name" value="CYSTATIN DOMAIN PROTEIN"/>
    <property type="match status" value="1"/>
</dbReference>
<keyword evidence="1" id="KW-1133">Transmembrane helix</keyword>
<dbReference type="Proteomes" id="UP000504610">
    <property type="component" value="Chromosome 5"/>
</dbReference>
<sequence>MNARVSISRVSMHHKEVIHWCVSTAKGSTVYRYPDFVDLYAKLGLHHYNLLEGTNFQFSELIKYNMTCNCLSSYYMTLVATEPATGLVQTFQAEVAEQIFGRGSSAMKPLLTFQEDLDERVLYKDELFEWPSEDAFNDRNRFYKVQEAELQDNDWICLYVKLVLVSKDKKLQANHLSKLKILKVWIEATVDEVEPPNARLKAKSALGYITFRLASCGIREDIERKAIVRRVISETGRLILLDVFTPFMNNDSSPYPWLSGDDSCRLFPPITDEVTKIPPLDHLFLLLVFVCLCYLTILFFWFNDCLISKYDTLSVFFLFSIKKILIVFRQLKYPKSANKRQIDRLTAQVITVFKQA</sequence>
<dbReference type="InterPro" id="IPR006462">
    <property type="entry name" value="MS5"/>
</dbReference>
<gene>
    <name evidence="3" type="primary">LOC108858721</name>
</gene>
<dbReference type="OrthoDB" id="1102630at2759"/>
<keyword evidence="2" id="KW-1185">Reference proteome</keyword>
<organism evidence="2 3">
    <name type="scientific">Raphanus sativus</name>
    <name type="common">Radish</name>
    <name type="synonym">Raphanus raphanistrum var. sativus</name>
    <dbReference type="NCBI Taxonomy" id="3726"/>
    <lineage>
        <taxon>Eukaryota</taxon>
        <taxon>Viridiplantae</taxon>
        <taxon>Streptophyta</taxon>
        <taxon>Embryophyta</taxon>
        <taxon>Tracheophyta</taxon>
        <taxon>Spermatophyta</taxon>
        <taxon>Magnoliopsida</taxon>
        <taxon>eudicotyledons</taxon>
        <taxon>Gunneridae</taxon>
        <taxon>Pentapetalae</taxon>
        <taxon>rosids</taxon>
        <taxon>malvids</taxon>
        <taxon>Brassicales</taxon>
        <taxon>Brassicaceae</taxon>
        <taxon>Brassiceae</taxon>
        <taxon>Raphanus</taxon>
    </lineage>
</organism>
<protein>
    <submittedName>
        <fullName evidence="3">UPF0725 protein At1g23950-like</fullName>
    </submittedName>
</protein>
<reference evidence="3" key="2">
    <citation type="submission" date="2025-08" db="UniProtKB">
        <authorList>
            <consortium name="RefSeq"/>
        </authorList>
    </citation>
    <scope>IDENTIFICATION</scope>
    <source>
        <tissue evidence="3">Leaf</tissue>
    </source>
</reference>
<dbReference type="RefSeq" id="XP_056841817.1">
    <property type="nucleotide sequence ID" value="XM_056985837.1"/>
</dbReference>
<keyword evidence="1" id="KW-0472">Membrane</keyword>
<dbReference type="PANTHER" id="PTHR31260">
    <property type="entry name" value="CYSTATIN/MONELLIN SUPERFAMILY PROTEIN"/>
    <property type="match status" value="1"/>
</dbReference>
<proteinExistence type="predicted"/>
<name>A0A9W3BRF5_RAPSA</name>
<keyword evidence="1" id="KW-0812">Transmembrane</keyword>